<reference evidence="1 2" key="1">
    <citation type="submission" date="2019-01" db="EMBL/GenBank/DDBJ databases">
        <title>A draft genome assembly of the solar-powered sea slug Elysia chlorotica.</title>
        <authorList>
            <person name="Cai H."/>
            <person name="Li Q."/>
            <person name="Fang X."/>
            <person name="Li J."/>
            <person name="Curtis N.E."/>
            <person name="Altenburger A."/>
            <person name="Shibata T."/>
            <person name="Feng M."/>
            <person name="Maeda T."/>
            <person name="Schwartz J.A."/>
            <person name="Shigenobu S."/>
            <person name="Lundholm N."/>
            <person name="Nishiyama T."/>
            <person name="Yang H."/>
            <person name="Hasebe M."/>
            <person name="Li S."/>
            <person name="Pierce S.K."/>
            <person name="Wang J."/>
        </authorList>
    </citation>
    <scope>NUCLEOTIDE SEQUENCE [LARGE SCALE GENOMIC DNA]</scope>
    <source>
        <strain evidence="1">EC2010</strain>
        <tissue evidence="1">Whole organism of an adult</tissue>
    </source>
</reference>
<dbReference type="OrthoDB" id="6102055at2759"/>
<dbReference type="Proteomes" id="UP000271974">
    <property type="component" value="Unassembled WGS sequence"/>
</dbReference>
<evidence type="ECO:0000313" key="2">
    <source>
        <dbReference type="Proteomes" id="UP000271974"/>
    </source>
</evidence>
<name>A0A433U1X9_ELYCH</name>
<organism evidence="1 2">
    <name type="scientific">Elysia chlorotica</name>
    <name type="common">Eastern emerald elysia</name>
    <name type="synonym">Sea slug</name>
    <dbReference type="NCBI Taxonomy" id="188477"/>
    <lineage>
        <taxon>Eukaryota</taxon>
        <taxon>Metazoa</taxon>
        <taxon>Spiralia</taxon>
        <taxon>Lophotrochozoa</taxon>
        <taxon>Mollusca</taxon>
        <taxon>Gastropoda</taxon>
        <taxon>Heterobranchia</taxon>
        <taxon>Euthyneura</taxon>
        <taxon>Panpulmonata</taxon>
        <taxon>Sacoglossa</taxon>
        <taxon>Placobranchoidea</taxon>
        <taxon>Plakobranchidae</taxon>
        <taxon>Elysia</taxon>
    </lineage>
</organism>
<gene>
    <name evidence="1" type="ORF">EGW08_004377</name>
</gene>
<accession>A0A433U1X9</accession>
<dbReference type="EMBL" id="RQTK01000099">
    <property type="protein sequence ID" value="RUS87844.1"/>
    <property type="molecule type" value="Genomic_DNA"/>
</dbReference>
<evidence type="ECO:0000313" key="1">
    <source>
        <dbReference type="EMBL" id="RUS87844.1"/>
    </source>
</evidence>
<comment type="caution">
    <text evidence="1">The sequence shown here is derived from an EMBL/GenBank/DDBJ whole genome shotgun (WGS) entry which is preliminary data.</text>
</comment>
<evidence type="ECO:0008006" key="3">
    <source>
        <dbReference type="Google" id="ProtNLM"/>
    </source>
</evidence>
<dbReference type="Gene3D" id="2.60.120.620">
    <property type="entry name" value="q2cbj1_9rhob like domain"/>
    <property type="match status" value="1"/>
</dbReference>
<dbReference type="AlphaFoldDB" id="A0A433U1X9"/>
<sequence length="133" mass="14900">MRTLQRHLTSLAKVTVHRPSKWAGLQVVNVGLEGLHLFRHTKRLQLTPYKAKHRDGKVGAFLAFLNDSVGGGQVVLEKLGVLVKPEKGSVLFYQPSETKANSFCPVIGGSLWVAIQPIYESQKDFCDEKEEWN</sequence>
<protein>
    <recommendedName>
        <fullName evidence="3">Prolyl 4-hydroxylase alpha subunit Fe(2+) 2OG dioxygenase domain-containing protein</fullName>
    </recommendedName>
</protein>
<proteinExistence type="predicted"/>
<keyword evidence="2" id="KW-1185">Reference proteome</keyword>